<feature type="domain" description="Mediator of RNA polymerase II transcription subunit 15 N-terminal" evidence="11">
    <location>
        <begin position="3"/>
        <end position="76"/>
    </location>
</feature>
<evidence type="ECO:0000256" key="5">
    <source>
        <dbReference type="ARBA" id="ARBA00023159"/>
    </source>
</evidence>
<accession>A0A914D823</accession>
<organism evidence="13 14">
    <name type="scientific">Acrobeloides nanus</name>
    <dbReference type="NCBI Taxonomy" id="290746"/>
    <lineage>
        <taxon>Eukaryota</taxon>
        <taxon>Metazoa</taxon>
        <taxon>Ecdysozoa</taxon>
        <taxon>Nematoda</taxon>
        <taxon>Chromadorea</taxon>
        <taxon>Rhabditida</taxon>
        <taxon>Tylenchina</taxon>
        <taxon>Cephalobomorpha</taxon>
        <taxon>Cephaloboidea</taxon>
        <taxon>Cephalobidae</taxon>
        <taxon>Acrobeloides</taxon>
    </lineage>
</organism>
<evidence type="ECO:0000313" key="14">
    <source>
        <dbReference type="WBParaSite" id="ACRNAN_scaffold201.g14931.t1"/>
    </source>
</evidence>
<evidence type="ECO:0000256" key="2">
    <source>
        <dbReference type="ARBA" id="ARBA00009807"/>
    </source>
</evidence>
<reference evidence="14" key="1">
    <citation type="submission" date="2022-11" db="UniProtKB">
        <authorList>
            <consortium name="WormBaseParasite"/>
        </authorList>
    </citation>
    <scope>IDENTIFICATION</scope>
</reference>
<evidence type="ECO:0000259" key="12">
    <source>
        <dbReference type="Pfam" id="PF21539"/>
    </source>
</evidence>
<keyword evidence="13" id="KW-1185">Reference proteome</keyword>
<protein>
    <recommendedName>
        <fullName evidence="3 9">Mediator of RNA polymerase II transcription subunit 15</fullName>
    </recommendedName>
    <alternativeName>
        <fullName evidence="8 9">Mediator complex subunit 15</fullName>
    </alternativeName>
</protein>
<evidence type="ECO:0000256" key="8">
    <source>
        <dbReference type="ARBA" id="ARBA00032016"/>
    </source>
</evidence>
<sequence>MADEDWPSQSFRDHVIHRLEPELARNRQNAPNLPVPGDARQVEEYVFQKCVSKDEYMRTIAKVINAINCNSKSAAVPSVLGSNFNSKQSPPQTNANGQPNFKAQIPPDPQPIAQQHRGSAMELQSGARFQTPPLGQPPPMLAHSTPTPAAPAVQPLSTIGATPTTLTQIGSNIPSQPMATSQMAPHMQQQNYQYNLTPMQPMHQQGPNGMAAPMNGGYNDGSMGMPPMGAAPVAPNSYGISSASKNLVAIPSSSSGMPMINNYQPAMAQGRGSKYDSYMDQTPRDMMMQQPQQPQQRMWNQQAAPPHQNMDQNMMMSGSRQMYGGGPQPTQQMYGNVPQMPPNQQPGSVLENLITNPSYGNMPSDPTFIDYNQLPPEIVMALRNLGADEKKYTDKIIQFRRSGYEDLLRRKSRQFQGENKIDLHNQMETALAVLRLNRVSELAYLEKLEKMIHEIISIQKNHQQQNMGGYMGQPQHNMDPSGYMQQPPMQQGNTNWNPNWGVDKSMPPQQPMMQNGQLMSPQMGSTGSHHAYISPSSVQSYPSRPSPYPLPPHHMKYTSAGNWNQQQMYVPQHLQNQPMMMPNNMAPQQPMSQNMMPGQGANMLAPQSMGHQQPQQFQAQQMPPQRQPRETAPMGGGMYGSTMSLDANMQSVGSDLGMSMNAPYAGGNMQSSGGNADMMTAGPSSMNFNQLAEPMRSEFLALDDRFSFDQNVEFNNDHFVVRCNLKREPVPPLRVVVPRSYPASAPTVERAALDLGNFLASFYYDDLQNSVHEQLNKALPKTIADVLNTWDNAVQEFYANQTSSTLDDLSFSGPNFGELL</sequence>
<feature type="region of interest" description="Disordered" evidence="10">
    <location>
        <begin position="577"/>
        <end position="643"/>
    </location>
</feature>
<evidence type="ECO:0000259" key="11">
    <source>
        <dbReference type="Pfam" id="PF09606"/>
    </source>
</evidence>
<keyword evidence="6 9" id="KW-0804">Transcription</keyword>
<dbReference type="FunFam" id="1.10.246.20:FF:000006">
    <property type="entry name" value="Mediator of RNA polymerase II transcription subunit 15"/>
    <property type="match status" value="1"/>
</dbReference>
<evidence type="ECO:0000256" key="9">
    <source>
        <dbReference type="RuleBase" id="RU364148"/>
    </source>
</evidence>
<feature type="compositionally biased region" description="Low complexity" evidence="10">
    <location>
        <begin position="532"/>
        <end position="543"/>
    </location>
</feature>
<dbReference type="Pfam" id="PF09606">
    <property type="entry name" value="Med15_N"/>
    <property type="match status" value="1"/>
</dbReference>
<dbReference type="InterPro" id="IPR048386">
    <property type="entry name" value="Med15_C"/>
</dbReference>
<keyword evidence="4 9" id="KW-0805">Transcription regulation</keyword>
<keyword evidence="5 9" id="KW-0010">Activator</keyword>
<name>A0A914D823_9BILA</name>
<dbReference type="InterPro" id="IPR019087">
    <property type="entry name" value="Med15_N"/>
</dbReference>
<evidence type="ECO:0000256" key="1">
    <source>
        <dbReference type="ARBA" id="ARBA00004123"/>
    </source>
</evidence>
<dbReference type="GO" id="GO:0003712">
    <property type="term" value="F:transcription coregulator activity"/>
    <property type="evidence" value="ECO:0007669"/>
    <property type="project" value="InterPro"/>
</dbReference>
<proteinExistence type="inferred from homology"/>
<dbReference type="GO" id="GO:0006355">
    <property type="term" value="P:regulation of DNA-templated transcription"/>
    <property type="evidence" value="ECO:0007669"/>
    <property type="project" value="InterPro"/>
</dbReference>
<keyword evidence="7 9" id="KW-0539">Nucleus</keyword>
<feature type="compositionally biased region" description="Low complexity" evidence="10">
    <location>
        <begin position="577"/>
        <end position="599"/>
    </location>
</feature>
<comment type="similarity">
    <text evidence="2 9">Belongs to the Mediator complex subunit 15 family.</text>
</comment>
<comment type="subcellular location">
    <subcellularLocation>
        <location evidence="1 9">Nucleus</location>
    </subcellularLocation>
</comment>
<dbReference type="InterPro" id="IPR036529">
    <property type="entry name" value="KIX_dom_sf"/>
</dbReference>
<evidence type="ECO:0000256" key="3">
    <source>
        <dbReference type="ARBA" id="ARBA00019613"/>
    </source>
</evidence>
<evidence type="ECO:0000256" key="4">
    <source>
        <dbReference type="ARBA" id="ARBA00023015"/>
    </source>
</evidence>
<dbReference type="AlphaFoldDB" id="A0A914D823"/>
<comment type="function">
    <text evidence="9">Component of the Mediator complex, a coactivator involved in the regulated transcription of nearly all RNA polymerase II-dependent genes. Mediator functions as a bridge to convey information from gene-specific regulatory proteins to the basal RNA polymerase II transcription machinery. Mediator is recruited to promoters by direct interactions with regulatory proteins and serves as a scaffold for the assembly of a functional preinitiation complex with RNA polymerase II and the general transcription factors.</text>
</comment>
<evidence type="ECO:0000256" key="7">
    <source>
        <dbReference type="ARBA" id="ARBA00023242"/>
    </source>
</evidence>
<dbReference type="Gene3D" id="1.10.246.20">
    <property type="entry name" value="Coactivator CBP, KIX domain"/>
    <property type="match status" value="1"/>
</dbReference>
<feature type="compositionally biased region" description="Low complexity" evidence="10">
    <location>
        <begin position="612"/>
        <end position="624"/>
    </location>
</feature>
<dbReference type="Proteomes" id="UP000887540">
    <property type="component" value="Unplaced"/>
</dbReference>
<feature type="domain" description="ARC105/Med15 mediator subunit C-terminal" evidence="12">
    <location>
        <begin position="694"/>
        <end position="795"/>
    </location>
</feature>
<gene>
    <name evidence="9" type="primary">MED15</name>
</gene>
<comment type="subunit">
    <text evidence="9">Component of the Mediator complex.</text>
</comment>
<evidence type="ECO:0000256" key="6">
    <source>
        <dbReference type="ARBA" id="ARBA00023163"/>
    </source>
</evidence>
<dbReference type="Pfam" id="PF21539">
    <property type="entry name" value="Med15_C"/>
    <property type="match status" value="1"/>
</dbReference>
<evidence type="ECO:0000313" key="13">
    <source>
        <dbReference type="Proteomes" id="UP000887540"/>
    </source>
</evidence>
<dbReference type="GO" id="GO:0005634">
    <property type="term" value="C:nucleus"/>
    <property type="evidence" value="ECO:0007669"/>
    <property type="project" value="UniProtKB-SubCell"/>
</dbReference>
<dbReference type="WBParaSite" id="ACRNAN_scaffold201.g14931.t1">
    <property type="protein sequence ID" value="ACRNAN_scaffold201.g14931.t1"/>
    <property type="gene ID" value="ACRNAN_scaffold201.g14931"/>
</dbReference>
<evidence type="ECO:0000256" key="10">
    <source>
        <dbReference type="SAM" id="MobiDB-lite"/>
    </source>
</evidence>
<feature type="region of interest" description="Disordered" evidence="10">
    <location>
        <begin position="520"/>
        <end position="544"/>
    </location>
</feature>
<feature type="region of interest" description="Disordered" evidence="10">
    <location>
        <begin position="81"/>
        <end position="100"/>
    </location>
</feature>